<keyword evidence="3" id="KW-0413">Isomerase</keyword>
<dbReference type="Gene3D" id="3.20.20.10">
    <property type="entry name" value="Alanine racemase"/>
    <property type="match status" value="1"/>
</dbReference>
<dbReference type="Pfam" id="PF01168">
    <property type="entry name" value="Ala_racemase_N"/>
    <property type="match status" value="1"/>
</dbReference>
<dbReference type="InterPro" id="IPR000821">
    <property type="entry name" value="Ala_racemase"/>
</dbReference>
<evidence type="ECO:0000256" key="1">
    <source>
        <dbReference type="ARBA" id="ARBA00001933"/>
    </source>
</evidence>
<comment type="cofactor">
    <cofactor evidence="1">
        <name>pyridoxal 5'-phosphate</name>
        <dbReference type="ChEBI" id="CHEBI:597326"/>
    </cofactor>
</comment>
<dbReference type="SUPFAM" id="SSF51419">
    <property type="entry name" value="PLP-binding barrel"/>
    <property type="match status" value="1"/>
</dbReference>
<gene>
    <name evidence="5" type="ORF">D0511_04500</name>
</gene>
<dbReference type="Proteomes" id="UP000258102">
    <property type="component" value="Chromosome 1"/>
</dbReference>
<feature type="domain" description="Alanine racemase N-terminal" evidence="4">
    <location>
        <begin position="8"/>
        <end position="226"/>
    </location>
</feature>
<dbReference type="GO" id="GO:0008784">
    <property type="term" value="F:alanine racemase activity"/>
    <property type="evidence" value="ECO:0007669"/>
    <property type="project" value="TreeGrafter"/>
</dbReference>
<dbReference type="PANTHER" id="PTHR30511">
    <property type="entry name" value="ALANINE RACEMASE"/>
    <property type="match status" value="1"/>
</dbReference>
<dbReference type="PANTHER" id="PTHR30511:SF3">
    <property type="entry name" value="LYSINE RACEMASE"/>
    <property type="match status" value="1"/>
</dbReference>
<keyword evidence="2" id="KW-0663">Pyridoxal phosphate</keyword>
<proteinExistence type="predicted"/>
<dbReference type="InterPro" id="IPR001608">
    <property type="entry name" value="Ala_racemase_N"/>
</dbReference>
<evidence type="ECO:0000256" key="3">
    <source>
        <dbReference type="ARBA" id="ARBA00023235"/>
    </source>
</evidence>
<accession>A0AAD0RF81</accession>
<sequence length="353" mass="38839">MSNPRLEIDCAKIAVNARLLIDKLKRHGIDVVPVTKVFMGHPKVAAMLVESGANMLADSRIENIERMRRAGITIPIMLIRSPMLSQVDRVVLNCEVSLNTELQIIRALAKAAKKAGYYHGVIIMVELGDLREGVMPEQLSNTIRQTLALSNIELKGIGANLACRYGVAPEQENMAQLAKLMLEVENQFGIRLQVISGGSSASLLWAFSLDQRSCVTQLRLGESIYFGVEALNKRPIAGANTDAITLVAEVIESNKKPSAPWGRRYKNAFGESPEVKNRKLVDQALLALGRQDVNPSGITPPTGITIVASSSDHMVVESVRKPLKVGQEIRFKLDYVGLLSAMTSPYVRKYFYQ</sequence>
<dbReference type="KEGG" id="ppis:B1L02_13225"/>
<dbReference type="GO" id="GO:0005829">
    <property type="term" value="C:cytosol"/>
    <property type="evidence" value="ECO:0007669"/>
    <property type="project" value="TreeGrafter"/>
</dbReference>
<evidence type="ECO:0000259" key="4">
    <source>
        <dbReference type="Pfam" id="PF01168"/>
    </source>
</evidence>
<reference evidence="5 6" key="1">
    <citation type="submission" date="2018-08" db="EMBL/GenBank/DDBJ databases">
        <title>Whole Genome Sequences of Two Pseudoalteromonas piscicida Strains, DE1-A and DE2-A, which Exhibit Strong Antibacterial Activity against Vibrio vulnificus.</title>
        <authorList>
            <person name="Richards G.P."/>
            <person name="Needleman D.S."/>
            <person name="Watson M.A."/>
            <person name="Polson S.W."/>
        </authorList>
    </citation>
    <scope>NUCLEOTIDE SEQUENCE [LARGE SCALE GENOMIC DNA]</scope>
    <source>
        <strain evidence="5 6">DE2-A</strain>
    </source>
</reference>
<dbReference type="InterPro" id="IPR029066">
    <property type="entry name" value="PLP-binding_barrel"/>
</dbReference>
<protein>
    <submittedName>
        <fullName evidence="5">Alanine/ornithine racemase family PLP-dependent enzyme</fullName>
    </submittedName>
</protein>
<organism evidence="5 6">
    <name type="scientific">Pseudoalteromonas piscicida</name>
    <dbReference type="NCBI Taxonomy" id="43662"/>
    <lineage>
        <taxon>Bacteria</taxon>
        <taxon>Pseudomonadati</taxon>
        <taxon>Pseudomonadota</taxon>
        <taxon>Gammaproteobacteria</taxon>
        <taxon>Alteromonadales</taxon>
        <taxon>Pseudoalteromonadaceae</taxon>
        <taxon>Pseudoalteromonas</taxon>
    </lineage>
</organism>
<dbReference type="CDD" id="cd06815">
    <property type="entry name" value="PLPDE_III_AR_like_1"/>
    <property type="match status" value="1"/>
</dbReference>
<dbReference type="GO" id="GO:0030170">
    <property type="term" value="F:pyridoxal phosphate binding"/>
    <property type="evidence" value="ECO:0007669"/>
    <property type="project" value="TreeGrafter"/>
</dbReference>
<dbReference type="EMBL" id="CP031761">
    <property type="protein sequence ID" value="AXR01407.1"/>
    <property type="molecule type" value="Genomic_DNA"/>
</dbReference>
<evidence type="ECO:0000313" key="5">
    <source>
        <dbReference type="EMBL" id="AXR01407.1"/>
    </source>
</evidence>
<evidence type="ECO:0000313" key="6">
    <source>
        <dbReference type="Proteomes" id="UP000258102"/>
    </source>
</evidence>
<evidence type="ECO:0000256" key="2">
    <source>
        <dbReference type="ARBA" id="ARBA00022898"/>
    </source>
</evidence>
<name>A0AAD0RF81_PSEO7</name>
<dbReference type="RefSeq" id="WP_088531404.1">
    <property type="nucleotide sequence ID" value="NZ_CP021646.1"/>
</dbReference>
<dbReference type="AlphaFoldDB" id="A0AAD0RF81"/>